<dbReference type="Proteomes" id="UP000215914">
    <property type="component" value="Unassembled WGS sequence"/>
</dbReference>
<keyword evidence="3" id="KW-1185">Reference proteome</keyword>
<dbReference type="PANTHER" id="PTHR46410">
    <property type="entry name" value="AT-RICH INTERACTIVE DOMAIN-CONTAINING PROTEIN 2"/>
    <property type="match status" value="1"/>
</dbReference>
<dbReference type="EMBL" id="MNCJ02000316">
    <property type="protein sequence ID" value="KAF5822653.1"/>
    <property type="molecule type" value="Genomic_DNA"/>
</dbReference>
<dbReference type="Gramene" id="mRNA:HanXRQr2_Chr01g0029101">
    <property type="protein sequence ID" value="CDS:HanXRQr2_Chr01g0029101.1"/>
    <property type="gene ID" value="HanXRQr2_Chr01g0029101"/>
</dbReference>
<sequence>MEKNMWDVIAAKYGYEPDDAYEMKVAYIYYLELVEWYFDYMKKERERKEDGMAGNSSNNCGWLDESSDDDVVVKIEVTNNRKE</sequence>
<name>A0A9K3P522_HELAN</name>
<reference evidence="1" key="2">
    <citation type="submission" date="2020-06" db="EMBL/GenBank/DDBJ databases">
        <title>Helianthus annuus Genome sequencing and assembly Release 2.</title>
        <authorList>
            <person name="Gouzy J."/>
            <person name="Langlade N."/>
            <person name="Munos S."/>
        </authorList>
    </citation>
    <scope>NUCLEOTIDE SEQUENCE</scope>
    <source>
        <tissue evidence="1">Leaves</tissue>
    </source>
</reference>
<dbReference type="AlphaFoldDB" id="A0A9K3P522"/>
<proteinExistence type="predicted"/>
<evidence type="ECO:0000313" key="1">
    <source>
        <dbReference type="EMBL" id="KAF5822653.1"/>
    </source>
</evidence>
<accession>A0A9K3P522</accession>
<organism evidence="1 3">
    <name type="scientific">Helianthus annuus</name>
    <name type="common">Common sunflower</name>
    <dbReference type="NCBI Taxonomy" id="4232"/>
    <lineage>
        <taxon>Eukaryota</taxon>
        <taxon>Viridiplantae</taxon>
        <taxon>Streptophyta</taxon>
        <taxon>Embryophyta</taxon>
        <taxon>Tracheophyta</taxon>
        <taxon>Spermatophyta</taxon>
        <taxon>Magnoliopsida</taxon>
        <taxon>eudicotyledons</taxon>
        <taxon>Gunneridae</taxon>
        <taxon>Pentapetalae</taxon>
        <taxon>asterids</taxon>
        <taxon>campanulids</taxon>
        <taxon>Asterales</taxon>
        <taxon>Asteraceae</taxon>
        <taxon>Asteroideae</taxon>
        <taxon>Heliantheae alliance</taxon>
        <taxon>Heliantheae</taxon>
        <taxon>Helianthus</taxon>
    </lineage>
</organism>
<evidence type="ECO:0000313" key="2">
    <source>
        <dbReference type="EMBL" id="KAF5822656.1"/>
    </source>
</evidence>
<gene>
    <name evidence="1" type="ORF">HanXRQr2_Chr01g0029071</name>
    <name evidence="2" type="ORF">HanXRQr2_Chr01g0029101</name>
</gene>
<comment type="caution">
    <text evidence="1">The sequence shown here is derived from an EMBL/GenBank/DDBJ whole genome shotgun (WGS) entry which is preliminary data.</text>
</comment>
<dbReference type="Gramene" id="mRNA:HanXRQr2_Chr01g0029071">
    <property type="protein sequence ID" value="CDS:HanXRQr2_Chr01g0029071.1"/>
    <property type="gene ID" value="HanXRQr2_Chr01g0029071"/>
</dbReference>
<dbReference type="EMBL" id="MNCJ02000316">
    <property type="protein sequence ID" value="KAF5822656.1"/>
    <property type="molecule type" value="Genomic_DNA"/>
</dbReference>
<protein>
    <submittedName>
        <fullName evidence="1">Uncharacterized protein</fullName>
    </submittedName>
</protein>
<evidence type="ECO:0000313" key="3">
    <source>
        <dbReference type="Proteomes" id="UP000215914"/>
    </source>
</evidence>
<dbReference type="PANTHER" id="PTHR46410:SF26">
    <property type="entry name" value="BULB-TYPE LECTIN DOMAIN-CONTAINING PROTEIN-RELATED"/>
    <property type="match status" value="1"/>
</dbReference>
<reference evidence="1" key="1">
    <citation type="journal article" date="2017" name="Nature">
        <title>The sunflower genome provides insights into oil metabolism, flowering and Asterid evolution.</title>
        <authorList>
            <person name="Badouin H."/>
            <person name="Gouzy J."/>
            <person name="Grassa C.J."/>
            <person name="Murat F."/>
            <person name="Staton S.E."/>
            <person name="Cottret L."/>
            <person name="Lelandais-Briere C."/>
            <person name="Owens G.L."/>
            <person name="Carrere S."/>
            <person name="Mayjonade B."/>
            <person name="Legrand L."/>
            <person name="Gill N."/>
            <person name="Kane N.C."/>
            <person name="Bowers J.E."/>
            <person name="Hubner S."/>
            <person name="Bellec A."/>
            <person name="Berard A."/>
            <person name="Berges H."/>
            <person name="Blanchet N."/>
            <person name="Boniface M.C."/>
            <person name="Brunel D."/>
            <person name="Catrice O."/>
            <person name="Chaidir N."/>
            <person name="Claudel C."/>
            <person name="Donnadieu C."/>
            <person name="Faraut T."/>
            <person name="Fievet G."/>
            <person name="Helmstetter N."/>
            <person name="King M."/>
            <person name="Knapp S.J."/>
            <person name="Lai Z."/>
            <person name="Le Paslier M.C."/>
            <person name="Lippi Y."/>
            <person name="Lorenzon L."/>
            <person name="Mandel J.R."/>
            <person name="Marage G."/>
            <person name="Marchand G."/>
            <person name="Marquand E."/>
            <person name="Bret-Mestries E."/>
            <person name="Morien E."/>
            <person name="Nambeesan S."/>
            <person name="Nguyen T."/>
            <person name="Pegot-Espagnet P."/>
            <person name="Pouilly N."/>
            <person name="Raftis F."/>
            <person name="Sallet E."/>
            <person name="Schiex T."/>
            <person name="Thomas J."/>
            <person name="Vandecasteele C."/>
            <person name="Vares D."/>
            <person name="Vear F."/>
            <person name="Vautrin S."/>
            <person name="Crespi M."/>
            <person name="Mangin B."/>
            <person name="Burke J.M."/>
            <person name="Salse J."/>
            <person name="Munos S."/>
            <person name="Vincourt P."/>
            <person name="Rieseberg L.H."/>
            <person name="Langlade N.B."/>
        </authorList>
    </citation>
    <scope>NUCLEOTIDE SEQUENCE</scope>
    <source>
        <tissue evidence="1">Leaves</tissue>
    </source>
</reference>